<organism evidence="3 4">
    <name type="scientific">Urbifossiella limnaea</name>
    <dbReference type="NCBI Taxonomy" id="2528023"/>
    <lineage>
        <taxon>Bacteria</taxon>
        <taxon>Pseudomonadati</taxon>
        <taxon>Planctomycetota</taxon>
        <taxon>Planctomycetia</taxon>
        <taxon>Gemmatales</taxon>
        <taxon>Gemmataceae</taxon>
        <taxon>Urbifossiella</taxon>
    </lineage>
</organism>
<proteinExistence type="predicted"/>
<name>A0A517XWV6_9BACT</name>
<evidence type="ECO:0000259" key="2">
    <source>
        <dbReference type="Pfam" id="PF12680"/>
    </source>
</evidence>
<evidence type="ECO:0000313" key="3">
    <source>
        <dbReference type="EMBL" id="QDU21986.1"/>
    </source>
</evidence>
<dbReference type="OrthoDB" id="263788at2"/>
<reference evidence="3 4" key="1">
    <citation type="submission" date="2019-02" db="EMBL/GenBank/DDBJ databases">
        <title>Deep-cultivation of Planctomycetes and their phenomic and genomic characterization uncovers novel biology.</title>
        <authorList>
            <person name="Wiegand S."/>
            <person name="Jogler M."/>
            <person name="Boedeker C."/>
            <person name="Pinto D."/>
            <person name="Vollmers J."/>
            <person name="Rivas-Marin E."/>
            <person name="Kohn T."/>
            <person name="Peeters S.H."/>
            <person name="Heuer A."/>
            <person name="Rast P."/>
            <person name="Oberbeckmann S."/>
            <person name="Bunk B."/>
            <person name="Jeske O."/>
            <person name="Meyerdierks A."/>
            <person name="Storesund J.E."/>
            <person name="Kallscheuer N."/>
            <person name="Luecker S."/>
            <person name="Lage O.M."/>
            <person name="Pohl T."/>
            <person name="Merkel B.J."/>
            <person name="Hornburger P."/>
            <person name="Mueller R.-W."/>
            <person name="Bruemmer F."/>
            <person name="Labrenz M."/>
            <person name="Spormann A.M."/>
            <person name="Op den Camp H."/>
            <person name="Overmann J."/>
            <person name="Amann R."/>
            <person name="Jetten M.S.M."/>
            <person name="Mascher T."/>
            <person name="Medema M.H."/>
            <person name="Devos D.P."/>
            <person name="Kaster A.-K."/>
            <person name="Ovreas L."/>
            <person name="Rohde M."/>
            <person name="Galperin M.Y."/>
            <person name="Jogler C."/>
        </authorList>
    </citation>
    <scope>NUCLEOTIDE SEQUENCE [LARGE SCALE GENOMIC DNA]</scope>
    <source>
        <strain evidence="3 4">ETA_A1</strain>
    </source>
</reference>
<dbReference type="InterPro" id="IPR006311">
    <property type="entry name" value="TAT_signal"/>
</dbReference>
<dbReference type="RefSeq" id="WP_145241347.1">
    <property type="nucleotide sequence ID" value="NZ_CP036273.1"/>
</dbReference>
<evidence type="ECO:0000256" key="1">
    <source>
        <dbReference type="SAM" id="SignalP"/>
    </source>
</evidence>
<dbReference type="Pfam" id="PF12680">
    <property type="entry name" value="SnoaL_2"/>
    <property type="match status" value="1"/>
</dbReference>
<keyword evidence="4" id="KW-1185">Reference proteome</keyword>
<gene>
    <name evidence="3" type="ORF">ETAA1_39610</name>
</gene>
<dbReference type="InterPro" id="IPR011944">
    <property type="entry name" value="Steroid_delta5-4_isomerase"/>
</dbReference>
<dbReference type="InterPro" id="IPR037401">
    <property type="entry name" value="SnoaL-like"/>
</dbReference>
<feature type="signal peptide" evidence="1">
    <location>
        <begin position="1"/>
        <end position="25"/>
    </location>
</feature>
<sequence precursor="true">MIPTPTRRRVAITAVAALGLAAVVAGGRHEAAGQPPVTAAAAAQPAAVSAAQPAADRPADQGGVKAAVASLAASFGKGDAKAVAALFTAEGEYADDDGTTVRGRAALEKDYAEFFTKNPGATVEVEIDAVRFPSRDTAVVDAHFKVRRAKGELVVSRGSILYAREDGKWLVAILREWGGDGLSLRDLEFLIGTWETKQPGTTVTTRYEWTANKSFIRCHFSVAHDGKSVGGVQMIGRDPGTNTLRVWTFEDNGGVGDIEVTRDGKKWVFAARGTTADGHVLTATNLLTPIDADSFLWHPVQRALDGEALPDLVPVKVTRVKAKQ</sequence>
<feature type="chain" id="PRO_5021701819" evidence="1">
    <location>
        <begin position="26"/>
        <end position="324"/>
    </location>
</feature>
<dbReference type="Gene3D" id="3.10.450.50">
    <property type="match status" value="1"/>
</dbReference>
<dbReference type="EMBL" id="CP036273">
    <property type="protein sequence ID" value="QDU21986.1"/>
    <property type="molecule type" value="Genomic_DNA"/>
</dbReference>
<dbReference type="AlphaFoldDB" id="A0A517XWV6"/>
<dbReference type="Proteomes" id="UP000319576">
    <property type="component" value="Chromosome"/>
</dbReference>
<dbReference type="InterPro" id="IPR032710">
    <property type="entry name" value="NTF2-like_dom_sf"/>
</dbReference>
<dbReference type="NCBIfam" id="TIGR02246">
    <property type="entry name" value="SgcJ/EcaC family oxidoreductase"/>
    <property type="match status" value="1"/>
</dbReference>
<dbReference type="KEGG" id="uli:ETAA1_39610"/>
<keyword evidence="1" id="KW-0732">Signal</keyword>
<protein>
    <submittedName>
        <fullName evidence="3">SnoaL-like domain protein</fullName>
    </submittedName>
</protein>
<dbReference type="PROSITE" id="PS51318">
    <property type="entry name" value="TAT"/>
    <property type="match status" value="1"/>
</dbReference>
<feature type="domain" description="SnoaL-like" evidence="2">
    <location>
        <begin position="72"/>
        <end position="169"/>
    </location>
</feature>
<evidence type="ECO:0000313" key="4">
    <source>
        <dbReference type="Proteomes" id="UP000319576"/>
    </source>
</evidence>
<dbReference type="SUPFAM" id="SSF54427">
    <property type="entry name" value="NTF2-like"/>
    <property type="match status" value="1"/>
</dbReference>
<accession>A0A517XWV6</accession>